<dbReference type="InterPro" id="IPR023378">
    <property type="entry name" value="YheA/YmcA-like_dom_sf"/>
</dbReference>
<dbReference type="OrthoDB" id="2112157at2"/>
<evidence type="ECO:0000313" key="3">
    <source>
        <dbReference type="EMBL" id="KTE92246.1"/>
    </source>
</evidence>
<dbReference type="SUPFAM" id="SSF158622">
    <property type="entry name" value="YheA/YmcA-like"/>
    <property type="match status" value="1"/>
</dbReference>
<accession>A0A098B3H0</accession>
<dbReference type="OMA" id="MEKMQIS"/>
<reference evidence="2" key="1">
    <citation type="submission" date="2014-07" db="EMBL/GenBank/DDBJ databases">
        <authorList>
            <person name="Hornung V.Bastian."/>
        </authorList>
    </citation>
    <scope>NUCLEOTIDE SEQUENCE</scope>
    <source>
        <strain evidence="2">PCE-S</strain>
    </source>
</reference>
<name>A0A098B3H0_DESHA</name>
<evidence type="ECO:0000256" key="1">
    <source>
        <dbReference type="SAM" id="MobiDB-lite"/>
    </source>
</evidence>
<dbReference type="EMBL" id="LK996017">
    <property type="protein sequence ID" value="CDX03389.1"/>
    <property type="molecule type" value="Genomic_DNA"/>
</dbReference>
<dbReference type="AlphaFoldDB" id="A0A098B3H0"/>
<evidence type="ECO:0000313" key="2">
    <source>
        <dbReference type="EMBL" id="CDX03389.1"/>
    </source>
</evidence>
<dbReference type="Gene3D" id="1.20.1500.10">
    <property type="entry name" value="YheA/YmcA-like"/>
    <property type="match status" value="1"/>
</dbReference>
<dbReference type="EMBL" id="LOCK01000017">
    <property type="protein sequence ID" value="KTE92246.1"/>
    <property type="molecule type" value="Genomic_DNA"/>
</dbReference>
<organism evidence="2">
    <name type="scientific">Desulfitobacterium hafniense</name>
    <name type="common">Desulfitobacterium frappieri</name>
    <dbReference type="NCBI Taxonomy" id="49338"/>
    <lineage>
        <taxon>Bacteria</taxon>
        <taxon>Bacillati</taxon>
        <taxon>Bacillota</taxon>
        <taxon>Clostridia</taxon>
        <taxon>Eubacteriales</taxon>
        <taxon>Desulfitobacteriaceae</taxon>
        <taxon>Desulfitobacterium</taxon>
    </lineage>
</organism>
<protein>
    <submittedName>
        <fullName evidence="2">UPF0342 family protein</fullName>
    </submittedName>
</protein>
<proteinExistence type="predicted"/>
<sequence>MSYIDKARVLGEALKQTPEVQAILSAEAAIKADPEANEAFLQYQEKERQIVTTQMISKVIPEKDALALIDLKVRLINKHPLIRTYFQAQQSFERVMAMVNLTITTTIHGMPSADQLPLPDEIKNMAQKVLESIGGGQQSKTMEIPKDMKLPPGLKLPQGFKIPGLPEER</sequence>
<gene>
    <name evidence="3" type="ORF">AT727_04760</name>
    <name evidence="2" type="ORF">DPCES_3503</name>
</gene>
<dbReference type="RefSeq" id="WP_005816970.1">
    <property type="nucleotide sequence ID" value="NZ_CABKQQ010000060.1"/>
</dbReference>
<dbReference type="Proteomes" id="UP000054623">
    <property type="component" value="Unassembled WGS sequence"/>
</dbReference>
<dbReference type="Pfam" id="PF06133">
    <property type="entry name" value="Com_YlbF"/>
    <property type="match status" value="1"/>
</dbReference>
<feature type="region of interest" description="Disordered" evidence="1">
    <location>
        <begin position="134"/>
        <end position="169"/>
    </location>
</feature>
<dbReference type="InterPro" id="IPR010368">
    <property type="entry name" value="Com_YlbF"/>
</dbReference>
<reference evidence="3 4" key="2">
    <citation type="submission" date="2015-12" db="EMBL/GenBank/DDBJ databases">
        <title>Draft Genome Sequence of Desulfitobacterium hafniense Strain DH, a Sulfate-reducing Bacterium Isolated from Paddy Soils.</title>
        <authorList>
            <person name="Bao P."/>
            <person name="Zhang X."/>
            <person name="Li G."/>
        </authorList>
    </citation>
    <scope>NUCLEOTIDE SEQUENCE [LARGE SCALE GENOMIC DNA]</scope>
    <source>
        <strain evidence="3 4">DH</strain>
    </source>
</reference>
<dbReference type="PATRIC" id="fig|49338.4.peg.3763"/>
<evidence type="ECO:0000313" key="4">
    <source>
        <dbReference type="Proteomes" id="UP000054623"/>
    </source>
</evidence>